<reference evidence="2" key="1">
    <citation type="submission" date="2019-03" db="EMBL/GenBank/DDBJ databases">
        <title>Improved annotation for the trematode Fasciola hepatica.</title>
        <authorList>
            <person name="Choi Y.-J."/>
            <person name="Martin J."/>
            <person name="Mitreva M."/>
        </authorList>
    </citation>
    <scope>NUCLEOTIDE SEQUENCE [LARGE SCALE GENOMIC DNA]</scope>
</reference>
<protein>
    <submittedName>
        <fullName evidence="2">Uncharacterized protein</fullName>
    </submittedName>
</protein>
<dbReference type="Proteomes" id="UP000230066">
    <property type="component" value="Unassembled WGS sequence"/>
</dbReference>
<keyword evidence="1" id="KW-0732">Signal</keyword>
<proteinExistence type="predicted"/>
<dbReference type="EMBL" id="JXXN02001711">
    <property type="protein sequence ID" value="THD24227.1"/>
    <property type="molecule type" value="Genomic_DNA"/>
</dbReference>
<evidence type="ECO:0000256" key="1">
    <source>
        <dbReference type="SAM" id="SignalP"/>
    </source>
</evidence>
<name>A0A4E0RTW7_FASHE</name>
<evidence type="ECO:0000313" key="2">
    <source>
        <dbReference type="EMBL" id="THD24227.1"/>
    </source>
</evidence>
<feature type="signal peptide" evidence="1">
    <location>
        <begin position="1"/>
        <end position="20"/>
    </location>
</feature>
<feature type="chain" id="PRO_5020028523" evidence="1">
    <location>
        <begin position="21"/>
        <end position="192"/>
    </location>
</feature>
<dbReference type="AlphaFoldDB" id="A0A4E0RTW7"/>
<sequence>MTPSRFVLLFLCLTFGDVDCEETLLETVDAVNAEITQWRSFSTKFSTKLTAIIRKMKDDPLTAKERLFAKELKREEQKENERLQTTALHGVMKLRQSLEEIKTFDTLLGQMYLYLSNLAVKWSQNQNPLSLSGNENELVYFLQNGRILSIKYSTEIQKNFLSSLKRAMERTVNLQGNLDRLAGLIQLNFPAH</sequence>
<comment type="caution">
    <text evidence="2">The sequence shown here is derived from an EMBL/GenBank/DDBJ whole genome shotgun (WGS) entry which is preliminary data.</text>
</comment>
<organism evidence="2 3">
    <name type="scientific">Fasciola hepatica</name>
    <name type="common">Liver fluke</name>
    <dbReference type="NCBI Taxonomy" id="6192"/>
    <lineage>
        <taxon>Eukaryota</taxon>
        <taxon>Metazoa</taxon>
        <taxon>Spiralia</taxon>
        <taxon>Lophotrochozoa</taxon>
        <taxon>Platyhelminthes</taxon>
        <taxon>Trematoda</taxon>
        <taxon>Digenea</taxon>
        <taxon>Plagiorchiida</taxon>
        <taxon>Echinostomata</taxon>
        <taxon>Echinostomatoidea</taxon>
        <taxon>Fasciolidae</taxon>
        <taxon>Fasciola</taxon>
    </lineage>
</organism>
<evidence type="ECO:0000313" key="3">
    <source>
        <dbReference type="Proteomes" id="UP000230066"/>
    </source>
</evidence>
<accession>A0A4E0RTW7</accession>
<keyword evidence="3" id="KW-1185">Reference proteome</keyword>
<gene>
    <name evidence="2" type="ORF">D915_004901</name>
</gene>